<dbReference type="Proteomes" id="UP001150924">
    <property type="component" value="Unassembled WGS sequence"/>
</dbReference>
<feature type="transmembrane region" description="Helical" evidence="1">
    <location>
        <begin position="84"/>
        <end position="105"/>
    </location>
</feature>
<dbReference type="RefSeq" id="WP_267778135.1">
    <property type="nucleotide sequence ID" value="NZ_JAPNKE010000002.1"/>
</dbReference>
<dbReference type="EMBL" id="JAPNKE010000002">
    <property type="protein sequence ID" value="MCY1013947.1"/>
    <property type="molecule type" value="Genomic_DNA"/>
</dbReference>
<protein>
    <submittedName>
        <fullName evidence="3">Zf-HC2 domain-containing protein</fullName>
    </submittedName>
</protein>
<evidence type="ECO:0000313" key="3">
    <source>
        <dbReference type="EMBL" id="MCY1013947.1"/>
    </source>
</evidence>
<dbReference type="Gene3D" id="3.30.200.20">
    <property type="entry name" value="Phosphorylase Kinase, domain 1"/>
    <property type="match status" value="1"/>
</dbReference>
<keyword evidence="1" id="KW-1133">Transmembrane helix</keyword>
<feature type="domain" description="Putative zinc-finger" evidence="2">
    <location>
        <begin position="22"/>
        <end position="49"/>
    </location>
</feature>
<dbReference type="AlphaFoldDB" id="A0A9X3J2M0"/>
<gene>
    <name evidence="3" type="ORF">OV079_52160</name>
</gene>
<sequence length="108" mass="11140">MDTPGAAPYLLPAMVCPEENTITEFVAGMLSPEESSRVEAHAAACPGCRRLLSALARSRAASTSFTGPDEDVASHRSLARGALVGRYVVLETLGVGGAGVVYAAYDPS</sequence>
<accession>A0A9X3J2M0</accession>
<keyword evidence="1" id="KW-0472">Membrane</keyword>
<evidence type="ECO:0000256" key="1">
    <source>
        <dbReference type="SAM" id="Phobius"/>
    </source>
</evidence>
<keyword evidence="4" id="KW-1185">Reference proteome</keyword>
<dbReference type="Gene3D" id="1.10.10.1320">
    <property type="entry name" value="Anti-sigma factor, zinc-finger domain"/>
    <property type="match status" value="1"/>
</dbReference>
<organism evidence="3 4">
    <name type="scientific">Nannocystis pusilla</name>
    <dbReference type="NCBI Taxonomy" id="889268"/>
    <lineage>
        <taxon>Bacteria</taxon>
        <taxon>Pseudomonadati</taxon>
        <taxon>Myxococcota</taxon>
        <taxon>Polyangia</taxon>
        <taxon>Nannocystales</taxon>
        <taxon>Nannocystaceae</taxon>
        <taxon>Nannocystis</taxon>
    </lineage>
</organism>
<proteinExistence type="predicted"/>
<name>A0A9X3J2M0_9BACT</name>
<keyword evidence="1" id="KW-0812">Transmembrane</keyword>
<dbReference type="InterPro" id="IPR027383">
    <property type="entry name" value="Znf_put"/>
</dbReference>
<dbReference type="InterPro" id="IPR041916">
    <property type="entry name" value="Anti_sigma_zinc_sf"/>
</dbReference>
<evidence type="ECO:0000313" key="4">
    <source>
        <dbReference type="Proteomes" id="UP001150924"/>
    </source>
</evidence>
<reference evidence="3" key="1">
    <citation type="submission" date="2022-11" db="EMBL/GenBank/DDBJ databases">
        <title>Minimal conservation of predation-associated metabolite biosynthetic gene clusters underscores biosynthetic potential of Myxococcota including descriptions for ten novel species: Archangium lansinium sp. nov., Myxococcus landrumus sp. nov., Nannocystis bai.</title>
        <authorList>
            <person name="Ahearne A."/>
            <person name="Stevens C."/>
            <person name="Phillips K."/>
        </authorList>
    </citation>
    <scope>NUCLEOTIDE SEQUENCE</scope>
    <source>
        <strain evidence="3">Na p29</strain>
    </source>
</reference>
<dbReference type="Pfam" id="PF13490">
    <property type="entry name" value="zf-HC2"/>
    <property type="match status" value="1"/>
</dbReference>
<comment type="caution">
    <text evidence="3">The sequence shown here is derived from an EMBL/GenBank/DDBJ whole genome shotgun (WGS) entry which is preliminary data.</text>
</comment>
<evidence type="ECO:0000259" key="2">
    <source>
        <dbReference type="Pfam" id="PF13490"/>
    </source>
</evidence>